<sequence>MSRFVFRAVKCIELEAGEVEADDLNQACSILNERFASQPNNADEWVSLDVVEIETEQDS</sequence>
<proteinExistence type="predicted"/>
<gene>
    <name evidence="1" type="ORF">UFOVP113_92</name>
</gene>
<evidence type="ECO:0000313" key="1">
    <source>
        <dbReference type="EMBL" id="CAB4128793.1"/>
    </source>
</evidence>
<reference evidence="1" key="1">
    <citation type="submission" date="2020-04" db="EMBL/GenBank/DDBJ databases">
        <authorList>
            <person name="Chiriac C."/>
            <person name="Salcher M."/>
            <person name="Ghai R."/>
            <person name="Kavagutti S V."/>
        </authorList>
    </citation>
    <scope>NUCLEOTIDE SEQUENCE</scope>
</reference>
<accession>A0A6J5L5Y1</accession>
<dbReference type="EMBL" id="LR796231">
    <property type="protein sequence ID" value="CAB4128793.1"/>
    <property type="molecule type" value="Genomic_DNA"/>
</dbReference>
<name>A0A6J5L5Y1_9CAUD</name>
<organism evidence="1">
    <name type="scientific">uncultured Caudovirales phage</name>
    <dbReference type="NCBI Taxonomy" id="2100421"/>
    <lineage>
        <taxon>Viruses</taxon>
        <taxon>Duplodnaviria</taxon>
        <taxon>Heunggongvirae</taxon>
        <taxon>Uroviricota</taxon>
        <taxon>Caudoviricetes</taxon>
        <taxon>Peduoviridae</taxon>
        <taxon>Maltschvirus</taxon>
        <taxon>Maltschvirus maltsch</taxon>
    </lineage>
</organism>
<protein>
    <submittedName>
        <fullName evidence="1">Uncharacterized protein</fullName>
    </submittedName>
</protein>